<evidence type="ECO:0000256" key="10">
    <source>
        <dbReference type="ARBA" id="ARBA00023136"/>
    </source>
</evidence>
<reference evidence="14" key="2">
    <citation type="submission" date="2020-05" db="UniProtKB">
        <authorList>
            <consortium name="EnsemblMetazoa"/>
        </authorList>
    </citation>
    <scope>IDENTIFICATION</scope>
    <source>
        <strain evidence="14">WRAIR2</strain>
    </source>
</reference>
<feature type="transmembrane region" description="Helical" evidence="12">
    <location>
        <begin position="87"/>
        <end position="116"/>
    </location>
</feature>
<keyword evidence="10 12" id="KW-0472">Membrane</keyword>
<comment type="cofactor">
    <cofactor evidence="1">
        <name>heme b</name>
        <dbReference type="ChEBI" id="CHEBI:60344"/>
    </cofactor>
</comment>
<evidence type="ECO:0000256" key="7">
    <source>
        <dbReference type="ARBA" id="ARBA00022982"/>
    </source>
</evidence>
<keyword evidence="15" id="KW-1185">Reference proteome</keyword>
<evidence type="ECO:0000256" key="8">
    <source>
        <dbReference type="ARBA" id="ARBA00022989"/>
    </source>
</evidence>
<comment type="subcellular location">
    <subcellularLocation>
        <location evidence="2">Membrane</location>
        <topology evidence="2">Multi-pass membrane protein</topology>
    </subcellularLocation>
</comment>
<keyword evidence="6" id="KW-0479">Metal-binding</keyword>
<sequence>MYYFCYRFNHSGLLVERNEQFLRLACASDRNRGISLLGGHRLGRRATRSTRKTIHWIVQSAAGACVLTGTVLQYINREMKHKHHLVSVHSIVGLVAVVFVVVSLANGAVALFGWELRKYLKPLWSQRLHRAAGTVAFLVGMFALVCAYDKRIFEEHFSGAVRSVLVGATVLTALISTFGVLKKVYSYICETCTLCSNEDPILEDVQ</sequence>
<evidence type="ECO:0000256" key="1">
    <source>
        <dbReference type="ARBA" id="ARBA00001970"/>
    </source>
</evidence>
<dbReference type="STRING" id="7168.A0A182NP10"/>
<keyword evidence="3" id="KW-0813">Transport</keyword>
<evidence type="ECO:0000256" key="4">
    <source>
        <dbReference type="ARBA" id="ARBA00022617"/>
    </source>
</evidence>
<evidence type="ECO:0000256" key="9">
    <source>
        <dbReference type="ARBA" id="ARBA00023004"/>
    </source>
</evidence>
<dbReference type="EnsemblMetazoa" id="ADIR009395-RA">
    <property type="protein sequence ID" value="ADIR009395-PA"/>
    <property type="gene ID" value="ADIR009395"/>
</dbReference>
<dbReference type="GO" id="GO:0046872">
    <property type="term" value="F:metal ion binding"/>
    <property type="evidence" value="ECO:0007669"/>
    <property type="project" value="UniProtKB-KW"/>
</dbReference>
<dbReference type="InterPro" id="IPR045150">
    <property type="entry name" value="CYB561D1/2"/>
</dbReference>
<keyword evidence="9" id="KW-0408">Iron</keyword>
<evidence type="ECO:0000313" key="14">
    <source>
        <dbReference type="EnsemblMetazoa" id="ADIR009395-PA"/>
    </source>
</evidence>
<dbReference type="SMART" id="SM00665">
    <property type="entry name" value="B561"/>
    <property type="match status" value="1"/>
</dbReference>
<proteinExistence type="predicted"/>
<accession>A0A182NP10</accession>
<evidence type="ECO:0000256" key="12">
    <source>
        <dbReference type="SAM" id="Phobius"/>
    </source>
</evidence>
<evidence type="ECO:0000256" key="2">
    <source>
        <dbReference type="ARBA" id="ARBA00004141"/>
    </source>
</evidence>
<feature type="transmembrane region" description="Helical" evidence="12">
    <location>
        <begin position="160"/>
        <end position="181"/>
    </location>
</feature>
<dbReference type="InterPro" id="IPR006593">
    <property type="entry name" value="Cyt_b561/ferric_Rdtase_TM"/>
</dbReference>
<reference evidence="15" key="1">
    <citation type="submission" date="2013-03" db="EMBL/GenBank/DDBJ databases">
        <title>The Genome Sequence of Anopheles dirus WRAIR2.</title>
        <authorList>
            <consortium name="The Broad Institute Genomics Platform"/>
            <person name="Neafsey D.E."/>
            <person name="Walton C."/>
            <person name="Walker B."/>
            <person name="Young S.K."/>
            <person name="Zeng Q."/>
            <person name="Gargeya S."/>
            <person name="Fitzgerald M."/>
            <person name="Haas B."/>
            <person name="Abouelleil A."/>
            <person name="Allen A.W."/>
            <person name="Alvarado L."/>
            <person name="Arachchi H.M."/>
            <person name="Berlin A.M."/>
            <person name="Chapman S.B."/>
            <person name="Gainer-Dewar J."/>
            <person name="Goldberg J."/>
            <person name="Griggs A."/>
            <person name="Gujja S."/>
            <person name="Hansen M."/>
            <person name="Howarth C."/>
            <person name="Imamovic A."/>
            <person name="Ireland A."/>
            <person name="Larimer J."/>
            <person name="McCowan C."/>
            <person name="Murphy C."/>
            <person name="Pearson M."/>
            <person name="Poon T.W."/>
            <person name="Priest M."/>
            <person name="Roberts A."/>
            <person name="Saif S."/>
            <person name="Shea T."/>
            <person name="Sisk P."/>
            <person name="Sykes S."/>
            <person name="Wortman J."/>
            <person name="Nusbaum C."/>
            <person name="Birren B."/>
        </authorList>
    </citation>
    <scope>NUCLEOTIDE SEQUENCE [LARGE SCALE GENOMIC DNA]</scope>
    <source>
        <strain evidence="15">WRAIR2</strain>
    </source>
</reference>
<evidence type="ECO:0000256" key="3">
    <source>
        <dbReference type="ARBA" id="ARBA00022448"/>
    </source>
</evidence>
<dbReference type="GO" id="GO:0016020">
    <property type="term" value="C:membrane"/>
    <property type="evidence" value="ECO:0007669"/>
    <property type="project" value="UniProtKB-SubCell"/>
</dbReference>
<dbReference type="PANTHER" id="PTHR15422">
    <property type="entry name" value="OS05G0565100 PROTEIN"/>
    <property type="match status" value="1"/>
</dbReference>
<keyword evidence="5 12" id="KW-0812">Transmembrane</keyword>
<evidence type="ECO:0000313" key="15">
    <source>
        <dbReference type="Proteomes" id="UP000075884"/>
    </source>
</evidence>
<evidence type="ECO:0000256" key="5">
    <source>
        <dbReference type="ARBA" id="ARBA00022692"/>
    </source>
</evidence>
<dbReference type="GO" id="GO:0140571">
    <property type="term" value="F:transmembrane ascorbate ferrireductase activity"/>
    <property type="evidence" value="ECO:0007669"/>
    <property type="project" value="UniProtKB-EC"/>
</dbReference>
<protein>
    <recommendedName>
        <fullName evidence="11">ascorbate ferrireductase (transmembrane)</fullName>
        <ecNumber evidence="11">7.2.1.3</ecNumber>
    </recommendedName>
</protein>
<dbReference type="Proteomes" id="UP000075884">
    <property type="component" value="Unassembled WGS sequence"/>
</dbReference>
<dbReference type="PROSITE" id="PS50939">
    <property type="entry name" value="CYTOCHROME_B561"/>
    <property type="match status" value="1"/>
</dbReference>
<keyword evidence="8 12" id="KW-1133">Transmembrane helix</keyword>
<dbReference type="Pfam" id="PF03188">
    <property type="entry name" value="Cytochrom_B561"/>
    <property type="match status" value="1"/>
</dbReference>
<dbReference type="GO" id="GO:0140575">
    <property type="term" value="F:transmembrane monodehydroascorbate reductase activity"/>
    <property type="evidence" value="ECO:0007669"/>
    <property type="project" value="InterPro"/>
</dbReference>
<keyword evidence="7" id="KW-0249">Electron transport</keyword>
<name>A0A182NP10_9DIPT</name>
<dbReference type="Gene3D" id="1.20.120.1770">
    <property type="match status" value="1"/>
</dbReference>
<organism evidence="14 15">
    <name type="scientific">Anopheles dirus</name>
    <dbReference type="NCBI Taxonomy" id="7168"/>
    <lineage>
        <taxon>Eukaryota</taxon>
        <taxon>Metazoa</taxon>
        <taxon>Ecdysozoa</taxon>
        <taxon>Arthropoda</taxon>
        <taxon>Hexapoda</taxon>
        <taxon>Insecta</taxon>
        <taxon>Pterygota</taxon>
        <taxon>Neoptera</taxon>
        <taxon>Endopterygota</taxon>
        <taxon>Diptera</taxon>
        <taxon>Nematocera</taxon>
        <taxon>Culicoidea</taxon>
        <taxon>Culicidae</taxon>
        <taxon>Anophelinae</taxon>
        <taxon>Anopheles</taxon>
    </lineage>
</organism>
<dbReference type="EC" id="7.2.1.3" evidence="11"/>
<feature type="domain" description="Cytochrome b561" evidence="13">
    <location>
        <begin position="1"/>
        <end position="185"/>
    </location>
</feature>
<evidence type="ECO:0000259" key="13">
    <source>
        <dbReference type="PROSITE" id="PS50939"/>
    </source>
</evidence>
<evidence type="ECO:0000256" key="6">
    <source>
        <dbReference type="ARBA" id="ARBA00022723"/>
    </source>
</evidence>
<feature type="transmembrane region" description="Helical" evidence="12">
    <location>
        <begin position="128"/>
        <end position="148"/>
    </location>
</feature>
<feature type="transmembrane region" description="Helical" evidence="12">
    <location>
        <begin position="54"/>
        <end position="75"/>
    </location>
</feature>
<keyword evidence="4" id="KW-0349">Heme</keyword>
<evidence type="ECO:0000256" key="11">
    <source>
        <dbReference type="ARBA" id="ARBA00024225"/>
    </source>
</evidence>
<dbReference type="AlphaFoldDB" id="A0A182NP10"/>
<dbReference type="PANTHER" id="PTHR15422:SF43">
    <property type="entry name" value="ASCORBATE FERRIREDUCTASE (TRANSMEMBRANE)"/>
    <property type="match status" value="1"/>
</dbReference>
<dbReference type="VEuPathDB" id="VectorBase:ADIR009395"/>